<dbReference type="KEGG" id="rher:EHE19_010975"/>
<sequence>MLRDYNKIEKEIAETGFFSEYLPPCFKLDQKVFMRVPPENCDLIQPYCFTMSRYNNNDARRNIFIPEIGAYTVVRNYIRQENIIKELIEFTENNEASFSPILGENDSIMRHEQAYSGTTTQIMDFAQLEEISSNYIENIAKKIIKATGAKKVLKLDISNCFSSFYMHMIPAILLGVEETERNYNKFIRNPDDQTISNVYRKYRKLDEVLRRQNLNRTNGLLPGPLISKIIAEGILTRIDKELNFEGIKFSRYVDDYEIYLFNDDEKSIISIFTRVLKKYGFSLNYEKTEIDDFPYYVVENLEKIFKGLIKESLDNSELMKLFNTYLLLEKNGTKGAIRYLLKTLEQNPIQATNISLYKAYLLTIIENNDRSLTKACSLFIKNKENLTLDVKDVVLIKDMITKHIRYEHDLEVLWLLYLLVETGNNIEQLLVEQIIESRNELAKIILLRKDLLESENISQVRDNAFSWILIYELYVSGHIDEMEFISKLNLNKNLELLSIS</sequence>
<reference evidence="1 2" key="1">
    <citation type="submission" date="2020-09" db="EMBL/GenBank/DDBJ databases">
        <title>Characterization and genome sequencing of Ruminiclostridium sp. nov. MA18.</title>
        <authorList>
            <person name="Rettenmaier R."/>
            <person name="Kowollik M.-L."/>
            <person name="Liebl W."/>
            <person name="Zverlov V."/>
        </authorList>
    </citation>
    <scope>NUCLEOTIDE SEQUENCE [LARGE SCALE GENOMIC DNA]</scope>
    <source>
        <strain evidence="1 2">MA18</strain>
    </source>
</reference>
<keyword evidence="1" id="KW-0808">Transferase</keyword>
<organism evidence="1 2">
    <name type="scientific">Ruminiclostridium herbifermentans</name>
    <dbReference type="NCBI Taxonomy" id="2488810"/>
    <lineage>
        <taxon>Bacteria</taxon>
        <taxon>Bacillati</taxon>
        <taxon>Bacillota</taxon>
        <taxon>Clostridia</taxon>
        <taxon>Eubacteriales</taxon>
        <taxon>Oscillospiraceae</taxon>
        <taxon>Ruminiclostridium</taxon>
    </lineage>
</organism>
<accession>A0A4U7JMF8</accession>
<keyword evidence="1" id="KW-0695">RNA-directed DNA polymerase</keyword>
<dbReference type="OrthoDB" id="9788687at2"/>
<dbReference type="PROSITE" id="PS50878">
    <property type="entry name" value="RT_POL"/>
    <property type="match status" value="1"/>
</dbReference>
<dbReference type="RefSeq" id="WP_137695900.1">
    <property type="nucleotide sequence ID" value="NZ_CP061336.1"/>
</dbReference>
<dbReference type="InterPro" id="IPR000477">
    <property type="entry name" value="RT_dom"/>
</dbReference>
<name>A0A4U7JMF8_9FIRM</name>
<dbReference type="EMBL" id="CP061336">
    <property type="protein sequence ID" value="QNU65453.1"/>
    <property type="molecule type" value="Genomic_DNA"/>
</dbReference>
<keyword evidence="1" id="KW-0548">Nucleotidyltransferase</keyword>
<dbReference type="Proteomes" id="UP000306409">
    <property type="component" value="Chromosome"/>
</dbReference>
<dbReference type="CDD" id="cd01646">
    <property type="entry name" value="RT_Bac_retron_I"/>
    <property type="match status" value="1"/>
</dbReference>
<proteinExistence type="predicted"/>
<gene>
    <name evidence="1" type="ORF">EHE19_010975</name>
</gene>
<protein>
    <submittedName>
        <fullName evidence="1">RNA-directed DNA polymerase</fullName>
    </submittedName>
</protein>
<dbReference type="AlphaFoldDB" id="A0A4U7JMF8"/>
<evidence type="ECO:0000313" key="1">
    <source>
        <dbReference type="EMBL" id="QNU65453.1"/>
    </source>
</evidence>
<evidence type="ECO:0000313" key="2">
    <source>
        <dbReference type="Proteomes" id="UP000306409"/>
    </source>
</evidence>
<dbReference type="Pfam" id="PF00078">
    <property type="entry name" value="RVT_1"/>
    <property type="match status" value="1"/>
</dbReference>
<dbReference type="GO" id="GO:0003964">
    <property type="term" value="F:RNA-directed DNA polymerase activity"/>
    <property type="evidence" value="ECO:0007669"/>
    <property type="project" value="UniProtKB-KW"/>
</dbReference>
<keyword evidence="2" id="KW-1185">Reference proteome</keyword>